<sequence length="955" mass="113003">MEGNESPASNDTSEESSFHWPEEGSRISDQETQDGQERPLTFYLPSCHCLEERIKQYENAKFGMEVREKEQTEVLAPDHPALQRFQKALKEHLQRQIERLNEEIYEFDTTIKNKNAQKEEMGVAVYELQQAVCKQQKILEEYIDNVKTATAAREELEIEVRECKQKFKAGAETLLMAQKEEKELRNEVESINLLVQQTANWEKEVESEIKISKRMTEKTRKDQLQLMEEKRKQDMILYRLQTEVWRLETELETIDMKLEIKEREREELAQTVAEGSTTIDALEAEYRCLMHSWNSVVIAIGNRDKVLNCVSQEVQKYEEEYKNILCETEQIRKLAKQEMTGNEKLTAIKQRILSDIMTCKNQIDEEVAKQKKLEGRITKYQALIEQIELDINKFEIKNRAEETSLTVLCRECDKKNQMKCDWEEKIFLLLEDEVTNNKASQHLAAKFRQMKCLNRKLEITLAITENKQAKIQSKLESQIKINLDLNALLKDLTNQKQELEEEISNFQEKLKNYDNVVVKRQRYTDKLNNKLIELERMLAGREVSPTEGKIKTAEKNIEDYKERIKELQVFWMREQRNILCLSENRQEQIAKIDLLRKQILILQQKNLRLTDEIESIKKQDQKTSRNISNLHNKILMKSESLTKKKGEKKFLDAGNELTQTEFMSKLKDAELECLRLEADIADIEEDKLIMSKQLLDINREVLEWEKKLRFMNDTKSQIQEEKSAEGEIGQMRIEVHKMEVRYGQLKKAQEKLVTDLEQCVFRRESIVAVSAAREKRSKFGIEKTRINFKRRLDDTRNKIKQLENEMQVMRNKIKKVSDEKRLFANQMKQIEEEVEEVKKIIENVITEYENVKTDKMMQFELLILKQKKLNMYSDLARGKKIYLTHKNECALMREYNKNEEINNNLIMIVETLISHFPQNTLYLNRVLNTLNLPKVYAGDTNEWSCQDFQRESFIT</sequence>
<accession>A0AAW1UXS3</accession>
<dbReference type="AlphaFoldDB" id="A0AAW1UXS3"/>
<feature type="coiled-coil region" evidence="1">
    <location>
        <begin position="251"/>
        <end position="334"/>
    </location>
</feature>
<reference evidence="3 4" key="1">
    <citation type="submission" date="2023-03" db="EMBL/GenBank/DDBJ databases">
        <title>Genome insight into feeding habits of ladybird beetles.</title>
        <authorList>
            <person name="Li H.-S."/>
            <person name="Huang Y.-H."/>
            <person name="Pang H."/>
        </authorList>
    </citation>
    <scope>NUCLEOTIDE SEQUENCE [LARGE SCALE GENOMIC DNA]</scope>
    <source>
        <strain evidence="3">SYSU_2023b</strain>
        <tissue evidence="3">Whole body</tissue>
    </source>
</reference>
<feature type="coiled-coil region" evidence="1">
    <location>
        <begin position="550"/>
        <end position="619"/>
    </location>
</feature>
<organism evidence="3 4">
    <name type="scientific">Henosepilachna vigintioctopunctata</name>
    <dbReference type="NCBI Taxonomy" id="420089"/>
    <lineage>
        <taxon>Eukaryota</taxon>
        <taxon>Metazoa</taxon>
        <taxon>Ecdysozoa</taxon>
        <taxon>Arthropoda</taxon>
        <taxon>Hexapoda</taxon>
        <taxon>Insecta</taxon>
        <taxon>Pterygota</taxon>
        <taxon>Neoptera</taxon>
        <taxon>Endopterygota</taxon>
        <taxon>Coleoptera</taxon>
        <taxon>Polyphaga</taxon>
        <taxon>Cucujiformia</taxon>
        <taxon>Coccinelloidea</taxon>
        <taxon>Coccinellidae</taxon>
        <taxon>Epilachninae</taxon>
        <taxon>Epilachnini</taxon>
        <taxon>Henosepilachna</taxon>
    </lineage>
</organism>
<feature type="coiled-coil region" evidence="1">
    <location>
        <begin position="666"/>
        <end position="721"/>
    </location>
</feature>
<evidence type="ECO:0000313" key="4">
    <source>
        <dbReference type="Proteomes" id="UP001431783"/>
    </source>
</evidence>
<dbReference type="GO" id="GO:0035082">
    <property type="term" value="P:axoneme assembly"/>
    <property type="evidence" value="ECO:0007669"/>
    <property type="project" value="InterPro"/>
</dbReference>
<proteinExistence type="predicted"/>
<dbReference type="GO" id="GO:0005737">
    <property type="term" value="C:cytoplasm"/>
    <property type="evidence" value="ECO:0007669"/>
    <property type="project" value="TreeGrafter"/>
</dbReference>
<feature type="region of interest" description="Disordered" evidence="2">
    <location>
        <begin position="1"/>
        <end position="37"/>
    </location>
</feature>
<dbReference type="PANTHER" id="PTHR16275">
    <property type="entry name" value="COILED-COIL DOMAIN-CONTAINING PROTEIN 40"/>
    <property type="match status" value="1"/>
</dbReference>
<feature type="compositionally biased region" description="Basic and acidic residues" evidence="2">
    <location>
        <begin position="16"/>
        <end position="29"/>
    </location>
</feature>
<feature type="coiled-coil region" evidence="1">
    <location>
        <begin position="482"/>
        <end position="516"/>
    </location>
</feature>
<evidence type="ECO:0008006" key="5">
    <source>
        <dbReference type="Google" id="ProtNLM"/>
    </source>
</evidence>
<evidence type="ECO:0000256" key="2">
    <source>
        <dbReference type="SAM" id="MobiDB-lite"/>
    </source>
</evidence>
<dbReference type="Proteomes" id="UP001431783">
    <property type="component" value="Unassembled WGS sequence"/>
</dbReference>
<dbReference type="PANTHER" id="PTHR16275:SF8">
    <property type="entry name" value="COILED-COIL DOMAIN-CONTAINING PROTEIN 40"/>
    <property type="match status" value="1"/>
</dbReference>
<feature type="coiled-coil region" evidence="1">
    <location>
        <begin position="785"/>
        <end position="854"/>
    </location>
</feature>
<name>A0AAW1UXS3_9CUCU</name>
<dbReference type="InterPro" id="IPR037386">
    <property type="entry name" value="CCDC40"/>
</dbReference>
<keyword evidence="4" id="KW-1185">Reference proteome</keyword>
<evidence type="ECO:0000313" key="3">
    <source>
        <dbReference type="EMBL" id="KAK9888236.1"/>
    </source>
</evidence>
<feature type="coiled-coil region" evidence="1">
    <location>
        <begin position="83"/>
        <end position="197"/>
    </location>
</feature>
<comment type="caution">
    <text evidence="3">The sequence shown here is derived from an EMBL/GenBank/DDBJ whole genome shotgun (WGS) entry which is preliminary data.</text>
</comment>
<gene>
    <name evidence="3" type="ORF">WA026_000503</name>
</gene>
<evidence type="ECO:0000256" key="1">
    <source>
        <dbReference type="SAM" id="Coils"/>
    </source>
</evidence>
<keyword evidence="1" id="KW-0175">Coiled coil</keyword>
<feature type="coiled-coil region" evidence="1">
    <location>
        <begin position="370"/>
        <end position="404"/>
    </location>
</feature>
<dbReference type="EMBL" id="JARQZJ010000121">
    <property type="protein sequence ID" value="KAK9888236.1"/>
    <property type="molecule type" value="Genomic_DNA"/>
</dbReference>
<protein>
    <recommendedName>
        <fullName evidence="5">Coiled-coil domain-containing protein 40</fullName>
    </recommendedName>
</protein>
<feature type="compositionally biased region" description="Polar residues" evidence="2">
    <location>
        <begin position="1"/>
        <end position="11"/>
    </location>
</feature>